<dbReference type="InterPro" id="IPR011008">
    <property type="entry name" value="Dimeric_a/b-barrel"/>
</dbReference>
<dbReference type="PROSITE" id="PS51502">
    <property type="entry name" value="S_R_A_B_BARREL"/>
    <property type="match status" value="1"/>
</dbReference>
<name>A0ABW0LKJ5_9BACI</name>
<sequence>MIKHLIVFNIREDATHEECIEMLEKGKRVLSEIPGVLGVTYGTAVAENAKYKYTIAVDFRDRSVIETYRDHPIHVEFADEHFRPMAVDRITTDYEIHE</sequence>
<dbReference type="Gene3D" id="3.30.70.100">
    <property type="match status" value="1"/>
</dbReference>
<feature type="domain" description="Stress-response A/B barrel" evidence="2">
    <location>
        <begin position="2"/>
        <end position="94"/>
    </location>
</feature>
<dbReference type="SMART" id="SM00886">
    <property type="entry name" value="Dabb"/>
    <property type="match status" value="1"/>
</dbReference>
<dbReference type="Pfam" id="PF07876">
    <property type="entry name" value="Dabb"/>
    <property type="match status" value="1"/>
</dbReference>
<dbReference type="InterPro" id="IPR044662">
    <property type="entry name" value="HS1/DABB1-like"/>
</dbReference>
<evidence type="ECO:0000313" key="4">
    <source>
        <dbReference type="Proteomes" id="UP001596147"/>
    </source>
</evidence>
<dbReference type="PANTHER" id="PTHR33178">
    <property type="match status" value="1"/>
</dbReference>
<proteinExistence type="predicted"/>
<keyword evidence="4" id="KW-1185">Reference proteome</keyword>
<dbReference type="Proteomes" id="UP001596147">
    <property type="component" value="Unassembled WGS sequence"/>
</dbReference>
<evidence type="ECO:0000313" key="3">
    <source>
        <dbReference type="EMBL" id="MFC5466409.1"/>
    </source>
</evidence>
<reference evidence="4" key="1">
    <citation type="journal article" date="2019" name="Int. J. Syst. Evol. Microbiol.">
        <title>The Global Catalogue of Microorganisms (GCM) 10K type strain sequencing project: providing services to taxonomists for standard genome sequencing and annotation.</title>
        <authorList>
            <consortium name="The Broad Institute Genomics Platform"/>
            <consortium name="The Broad Institute Genome Sequencing Center for Infectious Disease"/>
            <person name="Wu L."/>
            <person name="Ma J."/>
        </authorList>
    </citation>
    <scope>NUCLEOTIDE SEQUENCE [LARGE SCALE GENOMIC DNA]</scope>
    <source>
        <strain evidence="4">CGMCC 1.12237</strain>
    </source>
</reference>
<dbReference type="InterPro" id="IPR013097">
    <property type="entry name" value="Dabb"/>
</dbReference>
<gene>
    <name evidence="3" type="ORF">ACFPM4_16940</name>
</gene>
<evidence type="ECO:0000259" key="2">
    <source>
        <dbReference type="PROSITE" id="PS51502"/>
    </source>
</evidence>
<organism evidence="3 4">
    <name type="scientific">Lederbergia graminis</name>
    <dbReference type="NCBI Taxonomy" id="735518"/>
    <lineage>
        <taxon>Bacteria</taxon>
        <taxon>Bacillati</taxon>
        <taxon>Bacillota</taxon>
        <taxon>Bacilli</taxon>
        <taxon>Bacillales</taxon>
        <taxon>Bacillaceae</taxon>
        <taxon>Lederbergia</taxon>
    </lineage>
</organism>
<dbReference type="RefSeq" id="WP_382354420.1">
    <property type="nucleotide sequence ID" value="NZ_JBHSMC010000026.1"/>
</dbReference>
<evidence type="ECO:0000256" key="1">
    <source>
        <dbReference type="ARBA" id="ARBA00011738"/>
    </source>
</evidence>
<accession>A0ABW0LKJ5</accession>
<dbReference type="SUPFAM" id="SSF54909">
    <property type="entry name" value="Dimeric alpha+beta barrel"/>
    <property type="match status" value="1"/>
</dbReference>
<protein>
    <submittedName>
        <fullName evidence="3">Dabb family protein</fullName>
    </submittedName>
</protein>
<comment type="caution">
    <text evidence="3">The sequence shown here is derived from an EMBL/GenBank/DDBJ whole genome shotgun (WGS) entry which is preliminary data.</text>
</comment>
<comment type="subunit">
    <text evidence="1">Homodimer.</text>
</comment>
<dbReference type="PANTHER" id="PTHR33178:SF10">
    <property type="entry name" value="STRESS-RESPONSE A_B BARREL DOMAIN-CONTAINING PROTEIN"/>
    <property type="match status" value="1"/>
</dbReference>
<dbReference type="EMBL" id="JBHSMC010000026">
    <property type="protein sequence ID" value="MFC5466409.1"/>
    <property type="molecule type" value="Genomic_DNA"/>
</dbReference>